<dbReference type="EMBL" id="BAUT01000029">
    <property type="protein sequence ID" value="GAE26667.1"/>
    <property type="molecule type" value="Genomic_DNA"/>
</dbReference>
<dbReference type="SUPFAM" id="SSF160631">
    <property type="entry name" value="SMI1/KNR4-like"/>
    <property type="match status" value="1"/>
</dbReference>
<proteinExistence type="predicted"/>
<protein>
    <recommendedName>
        <fullName evidence="1">Knr4/Smi1-like domain-containing protein</fullName>
    </recommendedName>
</protein>
<evidence type="ECO:0000259" key="1">
    <source>
        <dbReference type="Pfam" id="PF09346"/>
    </source>
</evidence>
<dbReference type="RefSeq" id="WP_081727677.1">
    <property type="nucleotide sequence ID" value="NZ_BAUT01000029.1"/>
</dbReference>
<name>W4Q3V9_9BACI</name>
<feature type="domain" description="Knr4/Smi1-like" evidence="1">
    <location>
        <begin position="18"/>
        <end position="147"/>
    </location>
</feature>
<dbReference type="InterPro" id="IPR018958">
    <property type="entry name" value="Knr4/Smi1-like_dom"/>
</dbReference>
<dbReference type="InterPro" id="IPR037883">
    <property type="entry name" value="Knr4/Smi1-like_sf"/>
</dbReference>
<dbReference type="Pfam" id="PF09346">
    <property type="entry name" value="SMI1_KNR4"/>
    <property type="match status" value="1"/>
</dbReference>
<reference evidence="2" key="1">
    <citation type="journal article" date="2014" name="Genome Announc.">
        <title>Draft Genome Sequences of Three Alkaliphilic Bacillus Strains, Bacillus wakoensis JCM 9140T, Bacillus akibai JCM 9157T, and Bacillus hemicellulosilyticus JCM 9152T.</title>
        <authorList>
            <person name="Yuki M."/>
            <person name="Oshima K."/>
            <person name="Suda W."/>
            <person name="Oshida Y."/>
            <person name="Kitamura K."/>
            <person name="Iida T."/>
            <person name="Hattori M."/>
            <person name="Ohkuma M."/>
        </authorList>
    </citation>
    <scope>NUCLEOTIDE SEQUENCE [LARGE SCALE GENOMIC DNA]</scope>
    <source>
        <strain evidence="2">JCM 9140</strain>
    </source>
</reference>
<dbReference type="AlphaFoldDB" id="W4Q3V9"/>
<gene>
    <name evidence="2" type="ORF">JCM9140_2752</name>
</gene>
<evidence type="ECO:0000313" key="2">
    <source>
        <dbReference type="EMBL" id="GAE26667.1"/>
    </source>
</evidence>
<dbReference type="Proteomes" id="UP000018890">
    <property type="component" value="Unassembled WGS sequence"/>
</dbReference>
<dbReference type="STRING" id="1236970.JCM9140_2752"/>
<dbReference type="OrthoDB" id="8657476at2"/>
<keyword evidence="3" id="KW-1185">Reference proteome</keyword>
<accession>W4Q3V9</accession>
<dbReference type="Gene3D" id="3.40.1580.10">
    <property type="entry name" value="SMI1/KNR4-like"/>
    <property type="match status" value="1"/>
</dbReference>
<organism evidence="2 3">
    <name type="scientific">Halalkalibacter wakoensis JCM 9140</name>
    <dbReference type="NCBI Taxonomy" id="1236970"/>
    <lineage>
        <taxon>Bacteria</taxon>
        <taxon>Bacillati</taxon>
        <taxon>Bacillota</taxon>
        <taxon>Bacilli</taxon>
        <taxon>Bacillales</taxon>
        <taxon>Bacillaceae</taxon>
        <taxon>Halalkalibacter</taxon>
    </lineage>
</organism>
<evidence type="ECO:0000313" key="3">
    <source>
        <dbReference type="Proteomes" id="UP000018890"/>
    </source>
</evidence>
<comment type="caution">
    <text evidence="2">The sequence shown here is derived from an EMBL/GenBank/DDBJ whole genome shotgun (WGS) entry which is preliminary data.</text>
</comment>
<sequence length="263" mass="30229">MNEKIWQENIDFGRLDELTDKIIELAEDKLRVELPKSYTSILGQQNGGYIIYNAYPTNVPTLWADDHVKVDHIFGIGTGKEKGILESDYLIQEWGLPNDLVIISGDGHSWIALDYRACKANPPVILIEPETDVIIELARSFDTFLERLYVHNVEDDEDYSGDGQRQWTITEMKNAFADNDELEVGYALDYLYINPTKYKLFIEQSLIKLLHHPKLEIKQTAANYAFHFNENGILSSACVKNIVSILRKDVEIEDYADMYFKGL</sequence>